<dbReference type="EMBL" id="CP094326">
    <property type="protein sequence ID" value="UNY98281.1"/>
    <property type="molecule type" value="Genomic_DNA"/>
</dbReference>
<evidence type="ECO:0000313" key="2">
    <source>
        <dbReference type="Proteomes" id="UP000829476"/>
    </source>
</evidence>
<keyword evidence="2" id="KW-1185">Reference proteome</keyword>
<accession>A0ABY3YKB2</accession>
<name>A0ABY3YKB2_9FLAO</name>
<dbReference type="Proteomes" id="UP000829476">
    <property type="component" value="Chromosome"/>
</dbReference>
<reference evidence="1 2" key="1">
    <citation type="journal article" date="2018" name="Int. J. Syst. Evol. Microbiol.">
        <title>Zhouia spongiae sp. nov., isolated from a marine sponge.</title>
        <authorList>
            <person name="Zhuang L."/>
            <person name="Lin B."/>
            <person name="Qin F."/>
            <person name="Luo L."/>
        </authorList>
    </citation>
    <scope>NUCLEOTIDE SEQUENCE [LARGE SCALE GENOMIC DNA]</scope>
    <source>
        <strain evidence="1 2">HN-Y44</strain>
    </source>
</reference>
<proteinExistence type="predicted"/>
<dbReference type="RefSeq" id="WP_242936688.1">
    <property type="nucleotide sequence ID" value="NZ_CP094326.1"/>
</dbReference>
<protein>
    <submittedName>
        <fullName evidence="1">Uncharacterized protein</fullName>
    </submittedName>
</protein>
<organism evidence="1 2">
    <name type="scientific">Zhouia spongiae</name>
    <dbReference type="NCBI Taxonomy" id="2202721"/>
    <lineage>
        <taxon>Bacteria</taxon>
        <taxon>Pseudomonadati</taxon>
        <taxon>Bacteroidota</taxon>
        <taxon>Flavobacteriia</taxon>
        <taxon>Flavobacteriales</taxon>
        <taxon>Flavobacteriaceae</taxon>
        <taxon>Zhouia</taxon>
    </lineage>
</organism>
<evidence type="ECO:0000313" key="1">
    <source>
        <dbReference type="EMBL" id="UNY98281.1"/>
    </source>
</evidence>
<sequence>MKFKLLLFLILPIITISQTRQDTIKYIRDLKEISSINGKEISEILTDLKKENSKAGTTREYRAQVISTNFTVPMVRFNFIDSTTDETKGNVTFFNSIGAGINYSFMGRLSETRNEYSEVINREHHNIIGVQAGFLFSAKTGDAPTNIFALTAGLNILDFQIGYGYELGTIEPNQKRGFITIAYSIPISKLMDGGFFILNQKNLKQEDVKKATQK</sequence>
<gene>
    <name evidence="1" type="ORF">MQE36_14460</name>
</gene>